<evidence type="ECO:0000313" key="1">
    <source>
        <dbReference type="EMBL" id="KAJ1191838.1"/>
    </source>
</evidence>
<keyword evidence="2" id="KW-1185">Reference proteome</keyword>
<sequence length="165" mass="18453">MYHPHYYDRPIRHLFWGGTNDIKSMAETELRRQRTHLWKLREHHDAMEPKLHIFPMLVYLLLHYEQQPGEDDHDAAGAGTLSVLLPGARNPLPPGVAVDPTVALDRVAEVLAWVLITLARCEGREGGVVGKRSTVERKCFLGTLGREEGEGLGVEKEEVVVGGVC</sequence>
<dbReference type="EMBL" id="JANPWB010000004">
    <property type="protein sequence ID" value="KAJ1191838.1"/>
    <property type="molecule type" value="Genomic_DNA"/>
</dbReference>
<reference evidence="1" key="1">
    <citation type="journal article" date="2022" name="bioRxiv">
        <title>Sequencing and chromosome-scale assembly of the giantPleurodeles waltlgenome.</title>
        <authorList>
            <person name="Brown T."/>
            <person name="Elewa A."/>
            <person name="Iarovenko S."/>
            <person name="Subramanian E."/>
            <person name="Araus A.J."/>
            <person name="Petzold A."/>
            <person name="Susuki M."/>
            <person name="Suzuki K.-i.T."/>
            <person name="Hayashi T."/>
            <person name="Toyoda A."/>
            <person name="Oliveira C."/>
            <person name="Osipova E."/>
            <person name="Leigh N.D."/>
            <person name="Simon A."/>
            <person name="Yun M.H."/>
        </authorList>
    </citation>
    <scope>NUCLEOTIDE SEQUENCE</scope>
    <source>
        <strain evidence="1">20211129_DDA</strain>
        <tissue evidence="1">Liver</tissue>
    </source>
</reference>
<proteinExistence type="predicted"/>
<organism evidence="1 2">
    <name type="scientific">Pleurodeles waltl</name>
    <name type="common">Iberian ribbed newt</name>
    <dbReference type="NCBI Taxonomy" id="8319"/>
    <lineage>
        <taxon>Eukaryota</taxon>
        <taxon>Metazoa</taxon>
        <taxon>Chordata</taxon>
        <taxon>Craniata</taxon>
        <taxon>Vertebrata</taxon>
        <taxon>Euteleostomi</taxon>
        <taxon>Amphibia</taxon>
        <taxon>Batrachia</taxon>
        <taxon>Caudata</taxon>
        <taxon>Salamandroidea</taxon>
        <taxon>Salamandridae</taxon>
        <taxon>Pleurodelinae</taxon>
        <taxon>Pleurodeles</taxon>
    </lineage>
</organism>
<evidence type="ECO:0000313" key="2">
    <source>
        <dbReference type="Proteomes" id="UP001066276"/>
    </source>
</evidence>
<comment type="caution">
    <text evidence="1">The sequence shown here is derived from an EMBL/GenBank/DDBJ whole genome shotgun (WGS) entry which is preliminary data.</text>
</comment>
<name>A0AAV7URZ5_PLEWA</name>
<dbReference type="AlphaFoldDB" id="A0AAV7URZ5"/>
<gene>
    <name evidence="1" type="ORF">NDU88_001153</name>
</gene>
<dbReference type="Proteomes" id="UP001066276">
    <property type="component" value="Chromosome 2_2"/>
</dbReference>
<protein>
    <submittedName>
        <fullName evidence="1">Uncharacterized protein</fullName>
    </submittedName>
</protein>
<accession>A0AAV7URZ5</accession>